<proteinExistence type="predicted"/>
<evidence type="ECO:0000313" key="3">
    <source>
        <dbReference type="EMBL" id="KAG8371425.1"/>
    </source>
</evidence>
<feature type="region of interest" description="Disordered" evidence="1">
    <location>
        <begin position="186"/>
        <end position="206"/>
    </location>
</feature>
<gene>
    <name evidence="3" type="ORF">BUALT_Bualt13G0086300</name>
</gene>
<organism evidence="3 4">
    <name type="scientific">Buddleja alternifolia</name>
    <dbReference type="NCBI Taxonomy" id="168488"/>
    <lineage>
        <taxon>Eukaryota</taxon>
        <taxon>Viridiplantae</taxon>
        <taxon>Streptophyta</taxon>
        <taxon>Embryophyta</taxon>
        <taxon>Tracheophyta</taxon>
        <taxon>Spermatophyta</taxon>
        <taxon>Magnoliopsida</taxon>
        <taxon>eudicotyledons</taxon>
        <taxon>Gunneridae</taxon>
        <taxon>Pentapetalae</taxon>
        <taxon>asterids</taxon>
        <taxon>lamiids</taxon>
        <taxon>Lamiales</taxon>
        <taxon>Scrophulariaceae</taxon>
        <taxon>Buddlejeae</taxon>
        <taxon>Buddleja</taxon>
    </lineage>
</organism>
<evidence type="ECO:0000259" key="2">
    <source>
        <dbReference type="Pfam" id="PF26130"/>
    </source>
</evidence>
<reference evidence="3" key="1">
    <citation type="submission" date="2019-10" db="EMBL/GenBank/DDBJ databases">
        <authorList>
            <person name="Zhang R."/>
            <person name="Pan Y."/>
            <person name="Wang J."/>
            <person name="Ma R."/>
            <person name="Yu S."/>
        </authorList>
    </citation>
    <scope>NUCLEOTIDE SEQUENCE</scope>
    <source>
        <strain evidence="3">LA-IB0</strain>
        <tissue evidence="3">Leaf</tissue>
    </source>
</reference>
<dbReference type="Pfam" id="PF26130">
    <property type="entry name" value="PB1-like"/>
    <property type="match status" value="1"/>
</dbReference>
<accession>A0AAV6WWP3</accession>
<comment type="caution">
    <text evidence="3">The sequence shown here is derived from an EMBL/GenBank/DDBJ whole genome shotgun (WGS) entry which is preliminary data.</text>
</comment>
<name>A0AAV6WWP3_9LAMI</name>
<dbReference type="AlphaFoldDB" id="A0AAV6WWP3"/>
<dbReference type="InterPro" id="IPR058594">
    <property type="entry name" value="PB1-like_dom_pln"/>
</dbReference>
<dbReference type="EMBL" id="WHWC01000013">
    <property type="protein sequence ID" value="KAG8371425.1"/>
    <property type="molecule type" value="Genomic_DNA"/>
</dbReference>
<dbReference type="Proteomes" id="UP000826271">
    <property type="component" value="Unassembled WGS sequence"/>
</dbReference>
<feature type="domain" description="PB1-like" evidence="2">
    <location>
        <begin position="15"/>
        <end position="114"/>
    </location>
</feature>
<evidence type="ECO:0000256" key="1">
    <source>
        <dbReference type="SAM" id="MobiDB-lite"/>
    </source>
</evidence>
<evidence type="ECO:0000313" key="4">
    <source>
        <dbReference type="Proteomes" id="UP000826271"/>
    </source>
</evidence>
<protein>
    <recommendedName>
        <fullName evidence="2">PB1-like domain-containing protein</fullName>
    </recommendedName>
</protein>
<sequence length="262" mass="28522">MMVNFEIFPNAIPGDKHFTLKIHHGGQLLEIPSKVYVGGEVDYIDYCHPDIMSLCVLNKAMSMLGYQGFLAYYYLTPKSDLNTGLRYVLSDQDTIIMAEIGAQHKHGLIELYVVQPSFTGLLEGTECDIRIAEEGGGQGQCGFNTDGGVKGGLDTDGGVEGGLDTDGGVEGDLDTDSGLEANDIAVSEDDSDIGTSSDELKSLCSDEEDNGETKFIRFNPKADMHDPQFSNGMVFTNALEFKEAVRSHAVVWQRDIAFVKND</sequence>
<keyword evidence="4" id="KW-1185">Reference proteome</keyword>